<keyword evidence="6 16" id="KW-0677">Repeat</keyword>
<dbReference type="PROSITE" id="PS00010">
    <property type="entry name" value="ASX_HYDROXYL"/>
    <property type="match status" value="3"/>
</dbReference>
<keyword evidence="11 16" id="KW-0472">Membrane</keyword>
<evidence type="ECO:0000256" key="13">
    <source>
        <dbReference type="ARBA" id="ARBA00023180"/>
    </source>
</evidence>
<dbReference type="CDD" id="cd00054">
    <property type="entry name" value="EGF_CA"/>
    <property type="match status" value="7"/>
</dbReference>
<feature type="domain" description="DSL" evidence="20">
    <location>
        <begin position="345"/>
        <end position="389"/>
    </location>
</feature>
<proteinExistence type="predicted"/>
<dbReference type="PROSITE" id="PS51051">
    <property type="entry name" value="DSL"/>
    <property type="match status" value="1"/>
</dbReference>
<evidence type="ECO:0000256" key="8">
    <source>
        <dbReference type="ARBA" id="ARBA00022843"/>
    </source>
</evidence>
<dbReference type="FunFam" id="2.10.25.10:FF:000122">
    <property type="entry name" value="Protein crumbs homolog 2"/>
    <property type="match status" value="1"/>
</dbReference>
<dbReference type="GO" id="GO:0032991">
    <property type="term" value="C:protein-containing complex"/>
    <property type="evidence" value="ECO:0007669"/>
    <property type="project" value="TreeGrafter"/>
</dbReference>
<dbReference type="FunFam" id="2.10.25.10:FF:000230">
    <property type="entry name" value="Delta-like protein"/>
    <property type="match status" value="1"/>
</dbReference>
<dbReference type="Proteomes" id="UP000078542">
    <property type="component" value="Unassembled WGS sequence"/>
</dbReference>
<dbReference type="PROSITE" id="PS00022">
    <property type="entry name" value="EGF_1"/>
    <property type="match status" value="8"/>
</dbReference>
<feature type="domain" description="EGF-like" evidence="19">
    <location>
        <begin position="456"/>
        <end position="494"/>
    </location>
</feature>
<evidence type="ECO:0000313" key="21">
    <source>
        <dbReference type="EMBL" id="KYM96309.1"/>
    </source>
</evidence>
<gene>
    <name evidence="21" type="ORF">ALC62_12960</name>
</gene>
<dbReference type="GO" id="GO:0000902">
    <property type="term" value="P:cell morphogenesis"/>
    <property type="evidence" value="ECO:0007669"/>
    <property type="project" value="UniProtKB-ARBA"/>
</dbReference>
<name>A0A195C622_9HYME</name>
<feature type="region of interest" description="Disordered" evidence="17">
    <location>
        <begin position="994"/>
        <end position="1015"/>
    </location>
</feature>
<reference evidence="21 22" key="1">
    <citation type="submission" date="2016-03" db="EMBL/GenBank/DDBJ databases">
        <title>Cyphomyrmex costatus WGS genome.</title>
        <authorList>
            <person name="Nygaard S."/>
            <person name="Hu H."/>
            <person name="Boomsma J."/>
            <person name="Zhang G."/>
        </authorList>
    </citation>
    <scope>NUCLEOTIDE SEQUENCE [LARGE SCALE GENOMIC DNA]</scope>
    <source>
        <strain evidence="21">MS0001</strain>
        <tissue evidence="21">Whole body</tissue>
    </source>
</reference>
<dbReference type="InterPro" id="IPR009030">
    <property type="entry name" value="Growth_fac_rcpt_cys_sf"/>
</dbReference>
<dbReference type="Pfam" id="PF21700">
    <property type="entry name" value="EGF_DL_JAG"/>
    <property type="match status" value="1"/>
</dbReference>
<evidence type="ECO:0000256" key="4">
    <source>
        <dbReference type="ARBA" id="ARBA00022692"/>
    </source>
</evidence>
<dbReference type="GO" id="GO:0043208">
    <property type="term" value="F:glycosphingolipid binding"/>
    <property type="evidence" value="ECO:0007669"/>
    <property type="project" value="UniProtKB-ARBA"/>
</dbReference>
<dbReference type="SMART" id="SM00051">
    <property type="entry name" value="DSL"/>
    <property type="match status" value="1"/>
</dbReference>
<protein>
    <recommendedName>
        <fullName evidence="16">Delta-like protein</fullName>
    </recommendedName>
</protein>
<dbReference type="SMART" id="SM00181">
    <property type="entry name" value="EGF"/>
    <property type="match status" value="9"/>
</dbReference>
<feature type="disulfide bond" evidence="15">
    <location>
        <begin position="380"/>
        <end position="389"/>
    </location>
</feature>
<feature type="disulfide bond" evidence="14">
    <location>
        <begin position="413"/>
        <end position="422"/>
    </location>
</feature>
<evidence type="ECO:0000256" key="11">
    <source>
        <dbReference type="ARBA" id="ARBA00023136"/>
    </source>
</evidence>
<feature type="disulfide bond" evidence="14">
    <location>
        <begin position="697"/>
        <end position="706"/>
    </location>
</feature>
<feature type="compositionally biased region" description="Low complexity" evidence="17">
    <location>
        <begin position="996"/>
        <end position="1008"/>
    </location>
</feature>
<evidence type="ECO:0000313" key="22">
    <source>
        <dbReference type="Proteomes" id="UP000078542"/>
    </source>
</evidence>
<keyword evidence="3 14" id="KW-0245">EGF-like domain</keyword>
<dbReference type="InterPro" id="IPR051022">
    <property type="entry name" value="Notch_Cell-Fate_Det"/>
</dbReference>
<evidence type="ECO:0000256" key="16">
    <source>
        <dbReference type="RuleBase" id="RU280815"/>
    </source>
</evidence>
<comment type="function">
    <text evidence="16">Putative Notch ligand involved in the mediation of Notch signaling.</text>
</comment>
<evidence type="ECO:0000256" key="6">
    <source>
        <dbReference type="ARBA" id="ARBA00022737"/>
    </source>
</evidence>
<evidence type="ECO:0000256" key="1">
    <source>
        <dbReference type="ARBA" id="ARBA00004479"/>
    </source>
</evidence>
<evidence type="ECO:0000256" key="3">
    <source>
        <dbReference type="ARBA" id="ARBA00022536"/>
    </source>
</evidence>
<dbReference type="PROSITE" id="PS50026">
    <property type="entry name" value="EGF_3"/>
    <property type="match status" value="8"/>
</dbReference>
<evidence type="ECO:0000256" key="15">
    <source>
        <dbReference type="PROSITE-ProRule" id="PRU00377"/>
    </source>
</evidence>
<dbReference type="Gene3D" id="2.60.40.3510">
    <property type="match status" value="1"/>
</dbReference>
<dbReference type="Gene3D" id="2.10.25.140">
    <property type="match status" value="1"/>
</dbReference>
<evidence type="ECO:0000256" key="18">
    <source>
        <dbReference type="SAM" id="Phobius"/>
    </source>
</evidence>
<comment type="caution">
    <text evidence="14">Lacks conserved residue(s) required for the propagation of feature annotation.</text>
</comment>
<evidence type="ECO:0000256" key="10">
    <source>
        <dbReference type="ARBA" id="ARBA00022989"/>
    </source>
</evidence>
<keyword evidence="13" id="KW-0325">Glycoprotein</keyword>
<dbReference type="GO" id="GO:0035214">
    <property type="term" value="P:eye-antennal disc development"/>
    <property type="evidence" value="ECO:0007669"/>
    <property type="project" value="UniProtKB-ARBA"/>
</dbReference>
<dbReference type="GO" id="GO:0045179">
    <property type="term" value="C:apical cortex"/>
    <property type="evidence" value="ECO:0007669"/>
    <property type="project" value="UniProtKB-ARBA"/>
</dbReference>
<dbReference type="InterPro" id="IPR013032">
    <property type="entry name" value="EGF-like_CS"/>
</dbReference>
<evidence type="ECO:0000259" key="20">
    <source>
        <dbReference type="PROSITE" id="PS51051"/>
    </source>
</evidence>
<dbReference type="Pfam" id="PF01414">
    <property type="entry name" value="DSL"/>
    <property type="match status" value="1"/>
</dbReference>
<keyword evidence="5 16" id="KW-0732">Signal</keyword>
<organism evidence="21 22">
    <name type="scientific">Cyphomyrmex costatus</name>
    <dbReference type="NCBI Taxonomy" id="456900"/>
    <lineage>
        <taxon>Eukaryota</taxon>
        <taxon>Metazoa</taxon>
        <taxon>Ecdysozoa</taxon>
        <taxon>Arthropoda</taxon>
        <taxon>Hexapoda</taxon>
        <taxon>Insecta</taxon>
        <taxon>Pterygota</taxon>
        <taxon>Neoptera</taxon>
        <taxon>Endopterygota</taxon>
        <taxon>Hymenoptera</taxon>
        <taxon>Apocrita</taxon>
        <taxon>Aculeata</taxon>
        <taxon>Formicoidea</taxon>
        <taxon>Formicidae</taxon>
        <taxon>Myrmicinae</taxon>
        <taxon>Cyphomyrmex</taxon>
    </lineage>
</organism>
<dbReference type="FunFam" id="2.10.25.10:FF:000018">
    <property type="entry name" value="Delta-like 1"/>
    <property type="match status" value="1"/>
</dbReference>
<feature type="region of interest" description="Disordered" evidence="17">
    <location>
        <begin position="805"/>
        <end position="833"/>
    </location>
</feature>
<evidence type="ECO:0000256" key="7">
    <source>
        <dbReference type="ARBA" id="ARBA00022782"/>
    </source>
</evidence>
<dbReference type="GO" id="GO:0048666">
    <property type="term" value="P:neuron development"/>
    <property type="evidence" value="ECO:0007669"/>
    <property type="project" value="UniProtKB-ARBA"/>
</dbReference>
<evidence type="ECO:0000256" key="17">
    <source>
        <dbReference type="SAM" id="MobiDB-lite"/>
    </source>
</evidence>
<dbReference type="FunFam" id="2.10.25.10:FF:000064">
    <property type="entry name" value="Delta-like protein"/>
    <property type="match status" value="1"/>
</dbReference>
<dbReference type="GO" id="GO:0046331">
    <property type="term" value="P:lateral inhibition"/>
    <property type="evidence" value="ECO:0007669"/>
    <property type="project" value="UniProtKB-ARBA"/>
</dbReference>
<dbReference type="InterPro" id="IPR001774">
    <property type="entry name" value="DSL"/>
</dbReference>
<evidence type="ECO:0000256" key="5">
    <source>
        <dbReference type="ARBA" id="ARBA00022729"/>
    </source>
</evidence>
<dbReference type="GO" id="GO:0045197">
    <property type="term" value="P:establishment or maintenance of epithelial cell apical/basal polarity"/>
    <property type="evidence" value="ECO:0007669"/>
    <property type="project" value="TreeGrafter"/>
</dbReference>
<dbReference type="SUPFAM" id="SSF57196">
    <property type="entry name" value="EGF/Laminin"/>
    <property type="match status" value="4"/>
</dbReference>
<feature type="domain" description="EGF-like" evidence="19">
    <location>
        <begin position="671"/>
        <end position="707"/>
    </location>
</feature>
<dbReference type="GO" id="GO:0048732">
    <property type="term" value="P:gland development"/>
    <property type="evidence" value="ECO:0007669"/>
    <property type="project" value="UniProtKB-ARBA"/>
</dbReference>
<feature type="disulfide bond" evidence="14">
    <location>
        <begin position="659"/>
        <end position="668"/>
    </location>
</feature>
<dbReference type="AlphaFoldDB" id="A0A195C622"/>
<dbReference type="GO" id="GO:0048018">
    <property type="term" value="F:receptor ligand activity"/>
    <property type="evidence" value="ECO:0007669"/>
    <property type="project" value="UniProtKB-ARBA"/>
</dbReference>
<feature type="disulfide bond" evidence="14">
    <location>
        <begin position="735"/>
        <end position="744"/>
    </location>
</feature>
<dbReference type="FunFam" id="2.10.25.10:FF:000143">
    <property type="entry name" value="Protein crumbs 1"/>
    <property type="match status" value="1"/>
</dbReference>
<feature type="compositionally biased region" description="Basic and acidic residues" evidence="17">
    <location>
        <begin position="805"/>
        <end position="819"/>
    </location>
</feature>
<dbReference type="InterPro" id="IPR000152">
    <property type="entry name" value="EGF-type_Asp/Asn_hydroxyl_site"/>
</dbReference>
<dbReference type="GO" id="GO:0036011">
    <property type="term" value="P:imaginal disc-derived leg segmentation"/>
    <property type="evidence" value="ECO:0007669"/>
    <property type="project" value="UniProtKB-ARBA"/>
</dbReference>
<dbReference type="GO" id="GO:0035239">
    <property type="term" value="P:tube morphogenesis"/>
    <property type="evidence" value="ECO:0007669"/>
    <property type="project" value="UniProtKB-ARBA"/>
</dbReference>
<dbReference type="InterPro" id="IPR011651">
    <property type="entry name" value="Notch_ligand_N"/>
</dbReference>
<feature type="disulfide bond" evidence="15">
    <location>
        <begin position="347"/>
        <end position="356"/>
    </location>
</feature>
<feature type="disulfide bond" evidence="14">
    <location>
        <begin position="544"/>
        <end position="553"/>
    </location>
</feature>
<feature type="disulfide bond" evidence="14">
    <location>
        <begin position="583"/>
        <end position="592"/>
    </location>
</feature>
<dbReference type="Gene3D" id="2.10.25.10">
    <property type="entry name" value="Laminin"/>
    <property type="match status" value="8"/>
</dbReference>
<keyword evidence="10 16" id="KW-1133">Transmembrane helix</keyword>
<dbReference type="InterPro" id="IPR001881">
    <property type="entry name" value="EGF-like_Ca-bd_dom"/>
</dbReference>
<feature type="domain" description="EGF-like" evidence="19">
    <location>
        <begin position="390"/>
        <end position="423"/>
    </location>
</feature>
<dbReference type="EMBL" id="KQ978220">
    <property type="protein sequence ID" value="KYM96309.1"/>
    <property type="molecule type" value="Genomic_DNA"/>
</dbReference>
<feature type="disulfide bond" evidence="15">
    <location>
        <begin position="360"/>
        <end position="372"/>
    </location>
</feature>
<feature type="domain" description="EGF-like" evidence="19">
    <location>
        <begin position="556"/>
        <end position="593"/>
    </location>
</feature>
<dbReference type="SUPFAM" id="SSF57184">
    <property type="entry name" value="Growth factor receptor domain"/>
    <property type="match status" value="1"/>
</dbReference>
<feature type="domain" description="EGF-like" evidence="19">
    <location>
        <begin position="633"/>
        <end position="669"/>
    </location>
</feature>
<dbReference type="GO" id="GO:0003008">
    <property type="term" value="P:system process"/>
    <property type="evidence" value="ECO:0007669"/>
    <property type="project" value="UniProtKB-ARBA"/>
</dbReference>
<dbReference type="PROSITE" id="PS01187">
    <property type="entry name" value="EGF_CA"/>
    <property type="match status" value="2"/>
</dbReference>
<dbReference type="GO" id="GO:0030718">
    <property type="term" value="P:germ-line stem cell population maintenance"/>
    <property type="evidence" value="ECO:0007669"/>
    <property type="project" value="UniProtKB-ARBA"/>
</dbReference>
<dbReference type="GO" id="GO:0005886">
    <property type="term" value="C:plasma membrane"/>
    <property type="evidence" value="ECO:0007669"/>
    <property type="project" value="TreeGrafter"/>
</dbReference>
<dbReference type="FunFam" id="2.10.25.10:FF:000095">
    <property type="entry name" value="Notch, isoform B"/>
    <property type="match status" value="1"/>
</dbReference>
<dbReference type="PROSITE" id="PS01186">
    <property type="entry name" value="EGF_2"/>
    <property type="match status" value="6"/>
</dbReference>
<dbReference type="GO" id="GO:0009986">
    <property type="term" value="C:cell surface"/>
    <property type="evidence" value="ECO:0007669"/>
    <property type="project" value="UniProtKB-ARBA"/>
</dbReference>
<evidence type="ECO:0000256" key="9">
    <source>
        <dbReference type="ARBA" id="ARBA00022976"/>
    </source>
</evidence>
<dbReference type="GO" id="GO:0016330">
    <property type="term" value="P:second mitotic wave involved in compound eye morphogenesis"/>
    <property type="evidence" value="ECO:0007669"/>
    <property type="project" value="UniProtKB-ARBA"/>
</dbReference>
<dbReference type="GO" id="GO:0030855">
    <property type="term" value="P:epithelial cell differentiation"/>
    <property type="evidence" value="ECO:0007669"/>
    <property type="project" value="UniProtKB-ARBA"/>
</dbReference>
<keyword evidence="9" id="KW-0914">Notch signaling pathway</keyword>
<dbReference type="GO" id="GO:0008587">
    <property type="term" value="P:imaginal disc-derived wing margin morphogenesis"/>
    <property type="evidence" value="ECO:0007669"/>
    <property type="project" value="UniProtKB-ARBA"/>
</dbReference>
<dbReference type="STRING" id="456900.A0A195C622"/>
<accession>A0A195C622</accession>
<dbReference type="Pfam" id="PF07657">
    <property type="entry name" value="MNNL"/>
    <property type="match status" value="1"/>
</dbReference>
<dbReference type="FunFam" id="2.10.25.10:FF:000321">
    <property type="entry name" value="Protein delta homolog 1"/>
    <property type="match status" value="1"/>
</dbReference>
<dbReference type="GO" id="GO:0048100">
    <property type="term" value="P:wing disc anterior/posterior pattern formation"/>
    <property type="evidence" value="ECO:0007669"/>
    <property type="project" value="UniProtKB-ARBA"/>
</dbReference>
<feature type="domain" description="EGF-like" evidence="19">
    <location>
        <begin position="595"/>
        <end position="631"/>
    </location>
</feature>
<dbReference type="InterPro" id="IPR018097">
    <property type="entry name" value="EGF_Ca-bd_CS"/>
</dbReference>
<comment type="subcellular location">
    <subcellularLocation>
        <location evidence="1 16">Membrane</location>
        <topology evidence="1 16">Single-pass type I membrane protein</topology>
    </subcellularLocation>
</comment>
<feature type="disulfide bond" evidence="14">
    <location>
        <begin position="484"/>
        <end position="493"/>
    </location>
</feature>
<keyword evidence="22" id="KW-1185">Reference proteome</keyword>
<keyword evidence="4 16" id="KW-0812">Transmembrane</keyword>
<keyword evidence="12 14" id="KW-1015">Disulfide bond</keyword>
<feature type="transmembrane region" description="Helical" evidence="18">
    <location>
        <begin position="772"/>
        <end position="796"/>
    </location>
</feature>
<dbReference type="PANTHER" id="PTHR24049">
    <property type="entry name" value="CRUMBS FAMILY MEMBER"/>
    <property type="match status" value="1"/>
</dbReference>
<evidence type="ECO:0000259" key="19">
    <source>
        <dbReference type="PROSITE" id="PS50026"/>
    </source>
</evidence>
<dbReference type="Pfam" id="PF12661">
    <property type="entry name" value="hEGF"/>
    <property type="match status" value="3"/>
</dbReference>
<evidence type="ECO:0000256" key="2">
    <source>
        <dbReference type="ARBA" id="ARBA00022473"/>
    </source>
</evidence>
<dbReference type="GO" id="GO:0005509">
    <property type="term" value="F:calcium ion binding"/>
    <property type="evidence" value="ECO:0007669"/>
    <property type="project" value="InterPro"/>
</dbReference>
<dbReference type="GO" id="GO:0007219">
    <property type="term" value="P:Notch signaling pathway"/>
    <property type="evidence" value="ECO:0007669"/>
    <property type="project" value="UniProtKB-KW"/>
</dbReference>
<dbReference type="GO" id="GO:0007157">
    <property type="term" value="P:heterophilic cell-cell adhesion via plasma membrane cell adhesion molecules"/>
    <property type="evidence" value="ECO:0007669"/>
    <property type="project" value="TreeGrafter"/>
</dbReference>
<feature type="disulfide bond" evidence="14">
    <location>
        <begin position="621"/>
        <end position="630"/>
    </location>
</feature>
<evidence type="ECO:0000256" key="14">
    <source>
        <dbReference type="PROSITE-ProRule" id="PRU00076"/>
    </source>
</evidence>
<feature type="domain" description="EGF-like" evidence="19">
    <location>
        <begin position="709"/>
        <end position="745"/>
    </location>
</feature>
<dbReference type="InterPro" id="IPR000742">
    <property type="entry name" value="EGF"/>
</dbReference>
<dbReference type="SMART" id="SM00179">
    <property type="entry name" value="EGF_CA"/>
    <property type="match status" value="7"/>
</dbReference>
<keyword evidence="2 16" id="KW-0217">Developmental protein</keyword>
<keyword evidence="8" id="KW-0832">Ubl conjugation</keyword>
<feature type="domain" description="EGF-like" evidence="19">
    <location>
        <begin position="496"/>
        <end position="554"/>
    </location>
</feature>
<keyword evidence="7" id="KW-0221">Differentiation</keyword>
<evidence type="ECO:0000256" key="12">
    <source>
        <dbReference type="ARBA" id="ARBA00023157"/>
    </source>
</evidence>
<dbReference type="GO" id="GO:0042063">
    <property type="term" value="P:gliogenesis"/>
    <property type="evidence" value="ECO:0007669"/>
    <property type="project" value="UniProtKB-ARBA"/>
</dbReference>
<dbReference type="Pfam" id="PF00008">
    <property type="entry name" value="EGF"/>
    <property type="match status" value="4"/>
</dbReference>
<dbReference type="FunFam" id="2.10.25.140:FF:000001">
    <property type="entry name" value="Delta-like protein"/>
    <property type="match status" value="1"/>
</dbReference>
<sequence length="1045" mass="113091">MAVNNNNNNNNKQQRVILLFQRKVDIVRRHSNCNPHTINIVGRRLVKVAVMDMDRPSLNGIQKNIGSLLARSKDGDVGQVGRRWWRGTERASCCLTGSRESEARLYVGVTLPYAYLHRLAPSFASSPPATACLEVSLRLKDIARLQRERQPFASIICSAKVDEFFGVMGWLPGLFFSFFSLASKRRVVNASGVFELRLRSFVNEFGKDNLGKCCSGSASKTGECSGVCKTRFRVCLKQYQVKIDTTSPCTYGDVVTPILGENKINLNTNGPSFTNPIRFPFEFTWPGTFSLIVEAYHDEDNSTLQSAEKAMIMRLTTQKWLDVGPDWTLDDYSSAHTHIEYEYRVTCASHYYGKGCEDLCRPRDDNFGHYSCSPIGERVCLTGWKGDYCNTPRCLPGCDEQHGHCSRPNECLCHSGWKGPLCNQCVRYPGCLHGSCQKPWECACDEGWGGLFCNQDLNYCTNHKPCMNGGTCFNTGQGSYTCSCPSGFTGTECQTPLFDCHSKPCLNGGTCTMTESPPSVSYANGTELSPSSRQQHHRSYRCTCPPGWRGRHCEITTRSCRDSPCRHGATCEDDSLRGYVCHCSSGYTGVDCESQVDECSPNPCSNNGTCMNHVNGYRCTCLAGFTGERCEINVDDCQGDPCLNGGTCKDQVNSFRCQCVPGYVGRICQSKVDYCVAKPCANGGTCISGTNDYNCTCKPGFTGKDCSVDVDECWSAPCQNGGICRNRVNGFLCECPDDWHGVTCSEKAEPLPGNGHSKHVASRKTSLTTEHLVMIATLSTAVPAFALFATVAVMCMKRRQKREQAKADEEARLQNERNAVHSSMSKRSASTIGVGSTGIGSVGGLLGGGNGLIGAGGGSVCALGTGDAHMIKNTWTASKSVNNVASAASRQDDLDSSFQTDVTLDSSCSGYKPEPVLQDGRTTRTTKQLNTEAAAHRASAHLFQKEKDCLGLGLGIGILESAKRSSVFATTGNVADSCCVAEAALMKRPTTISEANGSGVVSSNSSGPPGSGGSAADNSNCGVYVIDDHYVRHDSTLAATLATEV</sequence>